<dbReference type="EMBL" id="JSZA02000003">
    <property type="protein sequence ID" value="KHD04761.1"/>
    <property type="molecule type" value="Genomic_DNA"/>
</dbReference>
<dbReference type="InterPro" id="IPR029060">
    <property type="entry name" value="PIN-like_dom_sf"/>
</dbReference>
<reference evidence="1 2" key="1">
    <citation type="journal article" date="2016" name="Front. Microbiol.">
        <title>Single-Cell (Meta-)Genomics of a Dimorphic Candidatus Thiomargarita nelsonii Reveals Genomic Plasticity.</title>
        <authorList>
            <person name="Flood B.E."/>
            <person name="Fliss P."/>
            <person name="Jones D.S."/>
            <person name="Dick G.J."/>
            <person name="Jain S."/>
            <person name="Kaster A.K."/>
            <person name="Winkel M."/>
            <person name="Mussmann M."/>
            <person name="Bailey J."/>
        </authorList>
    </citation>
    <scope>NUCLEOTIDE SEQUENCE [LARGE SCALE GENOMIC DNA]</scope>
    <source>
        <strain evidence="1">Hydrate Ridge</strain>
    </source>
</reference>
<dbReference type="CDD" id="cd18687">
    <property type="entry name" value="PIN_VapC-like"/>
    <property type="match status" value="1"/>
</dbReference>
<evidence type="ECO:0000313" key="2">
    <source>
        <dbReference type="Proteomes" id="UP000030428"/>
    </source>
</evidence>
<name>A0A0A6RLP2_9GAMM</name>
<dbReference type="AlphaFoldDB" id="A0A0A6RLP2"/>
<dbReference type="SUPFAM" id="SSF88723">
    <property type="entry name" value="PIN domain-like"/>
    <property type="match status" value="1"/>
</dbReference>
<evidence type="ECO:0008006" key="3">
    <source>
        <dbReference type="Google" id="ProtNLM"/>
    </source>
</evidence>
<organism evidence="1 2">
    <name type="scientific">Candidatus Thiomargarita nelsonii</name>
    <dbReference type="NCBI Taxonomy" id="1003181"/>
    <lineage>
        <taxon>Bacteria</taxon>
        <taxon>Pseudomonadati</taxon>
        <taxon>Pseudomonadota</taxon>
        <taxon>Gammaproteobacteria</taxon>
        <taxon>Thiotrichales</taxon>
        <taxon>Thiotrichaceae</taxon>
        <taxon>Thiomargarita</taxon>
    </lineage>
</organism>
<dbReference type="Gene3D" id="3.40.50.1010">
    <property type="entry name" value="5'-nuclease"/>
    <property type="match status" value="1"/>
</dbReference>
<gene>
    <name evidence="1" type="ORF">PN36_01375</name>
</gene>
<proteinExistence type="predicted"/>
<sequence length="158" mass="17514">MKATVYVESSVISYLTARSSRDVVKSARQAITVEWWENSQSEFELFISTLVREEISHGDPIAAEQRMKIVQNIKVLSTHDKAESIAHALIAACALPEKSKEDALHIGIAASQGMDYLLTWNFKHINNAQKTSAIIDVVQNFGFTCPILCSPEELGAYS</sequence>
<accession>A0A0A6RLP2</accession>
<evidence type="ECO:0000313" key="1">
    <source>
        <dbReference type="EMBL" id="KHD04761.1"/>
    </source>
</evidence>
<protein>
    <recommendedName>
        <fullName evidence="3">PIN domain-containing protein</fullName>
    </recommendedName>
</protein>
<comment type="caution">
    <text evidence="1">The sequence shown here is derived from an EMBL/GenBank/DDBJ whole genome shotgun (WGS) entry which is preliminary data.</text>
</comment>
<dbReference type="Proteomes" id="UP000030428">
    <property type="component" value="Unassembled WGS sequence"/>
</dbReference>
<keyword evidence="2" id="KW-1185">Reference proteome</keyword>